<feature type="active site" evidence="7">
    <location>
        <position position="78"/>
    </location>
</feature>
<keyword evidence="10" id="KW-1185">Reference proteome</keyword>
<dbReference type="AlphaFoldDB" id="A0A1Y1VYN5"/>
<comment type="similarity">
    <text evidence="7 8">Belongs to the class I-like SAM-binding methyltransferase superfamily. C5-methyltransferase family.</text>
</comment>
<proteinExistence type="inferred from homology"/>
<gene>
    <name evidence="9" type="ORF">DL89DRAFT_70785</name>
</gene>
<dbReference type="GO" id="GO:0008168">
    <property type="term" value="F:methyltransferase activity"/>
    <property type="evidence" value="ECO:0007669"/>
    <property type="project" value="UniProtKB-KW"/>
</dbReference>
<evidence type="ECO:0000256" key="4">
    <source>
        <dbReference type="ARBA" id="ARBA00039081"/>
    </source>
</evidence>
<keyword evidence="3 7" id="KW-0949">S-adenosyl-L-methionine</keyword>
<dbReference type="Gene3D" id="3.90.120.10">
    <property type="entry name" value="DNA Methylase, subunit A, domain 2"/>
    <property type="match status" value="1"/>
</dbReference>
<organism evidence="9 10">
    <name type="scientific">Linderina pennispora</name>
    <dbReference type="NCBI Taxonomy" id="61395"/>
    <lineage>
        <taxon>Eukaryota</taxon>
        <taxon>Fungi</taxon>
        <taxon>Fungi incertae sedis</taxon>
        <taxon>Zoopagomycota</taxon>
        <taxon>Kickxellomycotina</taxon>
        <taxon>Kickxellomycetes</taxon>
        <taxon>Kickxellales</taxon>
        <taxon>Kickxellaceae</taxon>
        <taxon>Linderina</taxon>
    </lineage>
</organism>
<comment type="caution">
    <text evidence="9">The sequence shown here is derived from an EMBL/GenBank/DDBJ whole genome shotgun (WGS) entry which is preliminary data.</text>
</comment>
<evidence type="ECO:0000256" key="7">
    <source>
        <dbReference type="PROSITE-ProRule" id="PRU01016"/>
    </source>
</evidence>
<dbReference type="InterPro" id="IPR050750">
    <property type="entry name" value="C5-MTase"/>
</dbReference>
<dbReference type="GO" id="GO:0032259">
    <property type="term" value="P:methylation"/>
    <property type="evidence" value="ECO:0007669"/>
    <property type="project" value="UniProtKB-KW"/>
</dbReference>
<keyword evidence="2 7" id="KW-0808">Transferase</keyword>
<evidence type="ECO:0000313" key="10">
    <source>
        <dbReference type="Proteomes" id="UP000193922"/>
    </source>
</evidence>
<dbReference type="Pfam" id="PF00145">
    <property type="entry name" value="DNA_methylase"/>
    <property type="match status" value="1"/>
</dbReference>
<dbReference type="PRINTS" id="PR00105">
    <property type="entry name" value="C5METTRFRASE"/>
</dbReference>
<evidence type="ECO:0000256" key="3">
    <source>
        <dbReference type="ARBA" id="ARBA00022691"/>
    </source>
</evidence>
<dbReference type="RefSeq" id="XP_040740390.1">
    <property type="nucleotide sequence ID" value="XM_040891997.1"/>
</dbReference>
<dbReference type="SUPFAM" id="SSF53335">
    <property type="entry name" value="S-adenosyl-L-methionine-dependent methyltransferases"/>
    <property type="match status" value="1"/>
</dbReference>
<dbReference type="EMBL" id="MCFD01000016">
    <property type="protein sequence ID" value="ORX66380.1"/>
    <property type="molecule type" value="Genomic_DNA"/>
</dbReference>
<dbReference type="STRING" id="61395.A0A1Y1VYN5"/>
<evidence type="ECO:0000256" key="8">
    <source>
        <dbReference type="RuleBase" id="RU000416"/>
    </source>
</evidence>
<evidence type="ECO:0000256" key="1">
    <source>
        <dbReference type="ARBA" id="ARBA00022603"/>
    </source>
</evidence>
<reference evidence="9 10" key="1">
    <citation type="submission" date="2016-07" db="EMBL/GenBank/DDBJ databases">
        <title>Pervasive Adenine N6-methylation of Active Genes in Fungi.</title>
        <authorList>
            <consortium name="DOE Joint Genome Institute"/>
            <person name="Mondo S.J."/>
            <person name="Dannebaum R.O."/>
            <person name="Kuo R.C."/>
            <person name="Labutti K."/>
            <person name="Haridas S."/>
            <person name="Kuo A."/>
            <person name="Salamov A."/>
            <person name="Ahrendt S.R."/>
            <person name="Lipzen A."/>
            <person name="Sullivan W."/>
            <person name="Andreopoulos W.B."/>
            <person name="Clum A."/>
            <person name="Lindquist E."/>
            <person name="Daum C."/>
            <person name="Ramamoorthy G.K."/>
            <person name="Gryganskyi A."/>
            <person name="Culley D."/>
            <person name="Magnuson J.K."/>
            <person name="James T.Y."/>
            <person name="O'Malley M.A."/>
            <person name="Stajich J.E."/>
            <person name="Spatafora J.W."/>
            <person name="Visel A."/>
            <person name="Grigoriev I.V."/>
        </authorList>
    </citation>
    <scope>NUCLEOTIDE SEQUENCE [LARGE SCALE GENOMIC DNA]</scope>
    <source>
        <strain evidence="9 10">ATCC 12442</strain>
    </source>
</reference>
<dbReference type="Proteomes" id="UP000193922">
    <property type="component" value="Unassembled WGS sequence"/>
</dbReference>
<dbReference type="NCBIfam" id="TIGR00675">
    <property type="entry name" value="dcm"/>
    <property type="match status" value="1"/>
</dbReference>
<dbReference type="OrthoDB" id="414133at2759"/>
<dbReference type="Gene3D" id="3.40.50.150">
    <property type="entry name" value="Vaccinia Virus protein VP39"/>
    <property type="match status" value="1"/>
</dbReference>
<dbReference type="PANTHER" id="PTHR46098:SF1">
    <property type="entry name" value="TRNA (CYTOSINE(38)-C(5))-METHYLTRANSFERASE"/>
    <property type="match status" value="1"/>
</dbReference>
<keyword evidence="1 7" id="KW-0489">Methyltransferase</keyword>
<evidence type="ECO:0000313" key="9">
    <source>
        <dbReference type="EMBL" id="ORX66380.1"/>
    </source>
</evidence>
<sequence>MPLRVAEFYSGIGGMHYALKAASIDSEVVRAFDINPVANDVYKHNFPEIRIMQRSIESLPMSLFEGLKCELWTMSPPCQPYTRQGLQKGSEDARAKSFLFIIELLERVQRKPTYLLVENVAGFEKSDTRAILLRQLTRLGYRFEEYLLNPLQLCYPNSRTRYYLLAKRCAEPRECAEDEQFEPSFLHDVPGADLIQPAADVDGRVDFDKAVWNHDKVRKVKEFLEPLDEQTLELHRISGRTLEKYAWVYDVVTKDSSRTCCFTKGYKNYAEGTGSILQLEGVVGKDPMTVQNTRYFTAREIANLMGFPQEFAFPDSSTIKQRYRLLGNSLSVSVVAVLMDYLLHRM</sequence>
<dbReference type="InterPro" id="IPR031303">
    <property type="entry name" value="C5_meth_CS"/>
</dbReference>
<evidence type="ECO:0000256" key="5">
    <source>
        <dbReference type="ARBA" id="ARBA00039681"/>
    </source>
</evidence>
<dbReference type="EC" id="2.1.1.204" evidence="4"/>
<dbReference type="GeneID" id="63808645"/>
<accession>A0A1Y1VYN5</accession>
<dbReference type="PROSITE" id="PS00095">
    <property type="entry name" value="C5_MTASE_2"/>
    <property type="match status" value="1"/>
</dbReference>
<dbReference type="PANTHER" id="PTHR46098">
    <property type="entry name" value="TRNA (CYTOSINE(38)-C(5))-METHYLTRANSFERASE"/>
    <property type="match status" value="1"/>
</dbReference>
<dbReference type="InterPro" id="IPR001525">
    <property type="entry name" value="C5_MeTfrase"/>
</dbReference>
<dbReference type="InterPro" id="IPR029063">
    <property type="entry name" value="SAM-dependent_MTases_sf"/>
</dbReference>
<evidence type="ECO:0000256" key="2">
    <source>
        <dbReference type="ARBA" id="ARBA00022679"/>
    </source>
</evidence>
<dbReference type="GO" id="GO:0005634">
    <property type="term" value="C:nucleus"/>
    <property type="evidence" value="ECO:0007669"/>
    <property type="project" value="TreeGrafter"/>
</dbReference>
<name>A0A1Y1VYN5_9FUNG</name>
<evidence type="ECO:0000256" key="6">
    <source>
        <dbReference type="ARBA" id="ARBA00042810"/>
    </source>
</evidence>
<protein>
    <recommendedName>
        <fullName evidence="5">tRNA (cytosine(38)-C(5))-methyltransferase</fullName>
        <ecNumber evidence="4">2.1.1.204</ecNumber>
    </recommendedName>
    <alternativeName>
        <fullName evidence="6">DNA (cytosine-5)-methyltransferase-like protein 2</fullName>
    </alternativeName>
</protein>
<dbReference type="PROSITE" id="PS51679">
    <property type="entry name" value="SAM_MT_C5"/>
    <property type="match status" value="1"/>
</dbReference>